<evidence type="ECO:0008006" key="3">
    <source>
        <dbReference type="Google" id="ProtNLM"/>
    </source>
</evidence>
<name>A0A2Y9BJJ4_9FIRM</name>
<organism evidence="1 2">
    <name type="scientific">Faecalicatena orotica</name>
    <dbReference type="NCBI Taxonomy" id="1544"/>
    <lineage>
        <taxon>Bacteria</taxon>
        <taxon>Bacillati</taxon>
        <taxon>Bacillota</taxon>
        <taxon>Clostridia</taxon>
        <taxon>Lachnospirales</taxon>
        <taxon>Lachnospiraceae</taxon>
        <taxon>Faecalicatena</taxon>
    </lineage>
</organism>
<evidence type="ECO:0000313" key="2">
    <source>
        <dbReference type="Proteomes" id="UP000245845"/>
    </source>
</evidence>
<dbReference type="PROSITE" id="PS51257">
    <property type="entry name" value="PROKAR_LIPOPROTEIN"/>
    <property type="match status" value="1"/>
</dbReference>
<dbReference type="OrthoDB" id="2055006at2"/>
<sequence length="111" mass="12697">MKKILTVFVLCSLLFTGCTKNDIAKTHKQSEKDGVIRTYYELKDGSWKCDDSTYQYRLELNGRMPNAAVESKYVVLTDNKNLSFEDVSKSLFSSLLEDHEIMEGSVIVEMN</sequence>
<proteinExistence type="predicted"/>
<evidence type="ECO:0000313" key="1">
    <source>
        <dbReference type="EMBL" id="PWJ22768.1"/>
    </source>
</evidence>
<comment type="caution">
    <text evidence="1">The sequence shown here is derived from an EMBL/GenBank/DDBJ whole genome shotgun (WGS) entry which is preliminary data.</text>
</comment>
<dbReference type="RefSeq" id="WP_109733448.1">
    <property type="nucleotide sequence ID" value="NZ_BAAACK010000014.1"/>
</dbReference>
<gene>
    <name evidence="1" type="ORF">A8806_117108</name>
</gene>
<keyword evidence="2" id="KW-1185">Reference proteome</keyword>
<accession>A0A2Y9BJJ4</accession>
<protein>
    <recommendedName>
        <fullName evidence="3">Immunogenic protein</fullName>
    </recommendedName>
</protein>
<dbReference type="AlphaFoldDB" id="A0A2Y9BJJ4"/>
<dbReference type="Proteomes" id="UP000245845">
    <property type="component" value="Unassembled WGS sequence"/>
</dbReference>
<reference evidence="1 2" key="1">
    <citation type="submission" date="2018-05" db="EMBL/GenBank/DDBJ databases">
        <title>The Hungate 1000. A catalogue of reference genomes from the rumen microbiome.</title>
        <authorList>
            <person name="Kelly W."/>
        </authorList>
    </citation>
    <scope>NUCLEOTIDE SEQUENCE [LARGE SCALE GENOMIC DNA]</scope>
    <source>
        <strain evidence="1 2">NLAE-zl-C242</strain>
    </source>
</reference>
<dbReference type="EMBL" id="QGDL01000017">
    <property type="protein sequence ID" value="PWJ22768.1"/>
    <property type="molecule type" value="Genomic_DNA"/>
</dbReference>